<feature type="region of interest" description="Disordered" evidence="1">
    <location>
        <begin position="109"/>
        <end position="133"/>
    </location>
</feature>
<gene>
    <name evidence="2" type="ORF">F2P56_029578</name>
</gene>
<evidence type="ECO:0000313" key="3">
    <source>
        <dbReference type="Proteomes" id="UP000619265"/>
    </source>
</evidence>
<dbReference type="PANTHER" id="PTHR34555:SF1">
    <property type="entry name" value="INTEGRAL MEMBRANE HEMOLYSIN-III-LIKE PROTEIN"/>
    <property type="match status" value="1"/>
</dbReference>
<evidence type="ECO:0000313" key="2">
    <source>
        <dbReference type="EMBL" id="KAF5449097.1"/>
    </source>
</evidence>
<accession>A0A833TZ87</accession>
<proteinExistence type="predicted"/>
<reference evidence="2" key="2">
    <citation type="submission" date="2020-03" db="EMBL/GenBank/DDBJ databases">
        <title>Walnut 2.0.</title>
        <authorList>
            <person name="Marrano A."/>
            <person name="Britton M."/>
            <person name="Zimin A.V."/>
            <person name="Zaini P.A."/>
            <person name="Workman R."/>
            <person name="Puiu D."/>
            <person name="Bianco L."/>
            <person name="Allen B.J."/>
            <person name="Troggio M."/>
            <person name="Leslie C.A."/>
            <person name="Timp W."/>
            <person name="Dendekar A."/>
            <person name="Salzberg S.L."/>
            <person name="Neale D.B."/>
        </authorList>
    </citation>
    <scope>NUCLEOTIDE SEQUENCE</scope>
    <source>
        <tissue evidence="2">Leaves</tissue>
    </source>
</reference>
<feature type="non-terminal residue" evidence="2">
    <location>
        <position position="1"/>
    </location>
</feature>
<evidence type="ECO:0000256" key="1">
    <source>
        <dbReference type="SAM" id="MobiDB-lite"/>
    </source>
</evidence>
<reference evidence="2" key="1">
    <citation type="submission" date="2015-10" db="EMBL/GenBank/DDBJ databases">
        <authorList>
            <person name="Martinez-Garcia P.J."/>
            <person name="Crepeau M.W."/>
            <person name="Puiu D."/>
            <person name="Gonzalez-Ibeas D."/>
            <person name="Whalen J."/>
            <person name="Stevens K."/>
            <person name="Paul R."/>
            <person name="Butterfield T."/>
            <person name="Britton M."/>
            <person name="Reagan R."/>
            <person name="Chakraborty S."/>
            <person name="Walawage S.L."/>
            <person name="Vasquez-Gross H.A."/>
            <person name="Cardeno C."/>
            <person name="Famula R."/>
            <person name="Pratt K."/>
            <person name="Kuruganti S."/>
            <person name="Aradhya M.K."/>
            <person name="Leslie C.A."/>
            <person name="Dandekar A.M."/>
            <person name="Salzberg S.L."/>
            <person name="Wegrzyn J.L."/>
            <person name="Langley C.H."/>
            <person name="Neale D.B."/>
        </authorList>
    </citation>
    <scope>NUCLEOTIDE SEQUENCE</scope>
    <source>
        <tissue evidence="2">Leaves</tissue>
    </source>
</reference>
<dbReference type="Proteomes" id="UP000619265">
    <property type="component" value="Unassembled WGS sequence"/>
</dbReference>
<name>A0A833TZ87_JUGRE</name>
<comment type="caution">
    <text evidence="2">The sequence shown here is derived from an EMBL/GenBank/DDBJ whole genome shotgun (WGS) entry which is preliminary data.</text>
</comment>
<protein>
    <submittedName>
        <fullName evidence="2">Uncharacterized protein</fullName>
    </submittedName>
</protein>
<dbReference type="PANTHER" id="PTHR34555">
    <property type="entry name" value="INTEGRAL MEMBRANE HEMOLYSIN-III-LIKE PROTEIN"/>
    <property type="match status" value="1"/>
</dbReference>
<dbReference type="Gramene" id="Jr13_10220_p1">
    <property type="protein sequence ID" value="cds.Jr13_10220_p1"/>
    <property type="gene ID" value="Jr13_10220"/>
</dbReference>
<organism evidence="2 3">
    <name type="scientific">Juglans regia</name>
    <name type="common">English walnut</name>
    <dbReference type="NCBI Taxonomy" id="51240"/>
    <lineage>
        <taxon>Eukaryota</taxon>
        <taxon>Viridiplantae</taxon>
        <taxon>Streptophyta</taxon>
        <taxon>Embryophyta</taxon>
        <taxon>Tracheophyta</taxon>
        <taxon>Spermatophyta</taxon>
        <taxon>Magnoliopsida</taxon>
        <taxon>eudicotyledons</taxon>
        <taxon>Gunneridae</taxon>
        <taxon>Pentapetalae</taxon>
        <taxon>rosids</taxon>
        <taxon>fabids</taxon>
        <taxon>Fagales</taxon>
        <taxon>Juglandaceae</taxon>
        <taxon>Juglans</taxon>
    </lineage>
</organism>
<dbReference type="EMBL" id="LIHL02000013">
    <property type="protein sequence ID" value="KAF5449097.1"/>
    <property type="molecule type" value="Genomic_DNA"/>
</dbReference>
<dbReference type="AlphaFoldDB" id="A0A833TZ87"/>
<sequence length="328" mass="36463">VTILYIQGCCKRRLEENVLANLEPCTLVSSLELMLIQMVQQTIDSKFSEYGMGSTENDLPTRDKQLSVAVKKTALRDLQNDNRIMMPNSTENSPLLKDRNPISDALEVSGAKKPSLECPESPPQYQSPSSNAANGHLVYVRRKSEAELGKSSTGDSSSINAECLQSRKLNHQEETTRPKSQMEPKVSCFPAFAPLPMVASMSSSGKPSVPCNLGKPGMALAPVEPNNHHVASAAPLLSNPKGSWEERYHQLKMFLRKLDEADQEEYLQMLRSFSPVELSRYAVEVEKRSIQLSLEEAKELQRVTALNVLGKCIMDFKAASTHQDRLEK</sequence>